<evidence type="ECO:0000313" key="3">
    <source>
        <dbReference type="Proteomes" id="UP001249851"/>
    </source>
</evidence>
<gene>
    <name evidence="2" type="ORF">P5673_016921</name>
</gene>
<evidence type="ECO:0000256" key="1">
    <source>
        <dbReference type="SAM" id="MobiDB-lite"/>
    </source>
</evidence>
<keyword evidence="3" id="KW-1185">Reference proteome</keyword>
<dbReference type="Proteomes" id="UP001249851">
    <property type="component" value="Unassembled WGS sequence"/>
</dbReference>
<evidence type="ECO:0000313" key="2">
    <source>
        <dbReference type="EMBL" id="KAK2560554.1"/>
    </source>
</evidence>
<reference evidence="2" key="1">
    <citation type="journal article" date="2023" name="G3 (Bethesda)">
        <title>Whole genome assembly and annotation of the endangered Caribbean coral Acropora cervicornis.</title>
        <authorList>
            <person name="Selwyn J.D."/>
            <person name="Vollmer S.V."/>
        </authorList>
    </citation>
    <scope>NUCLEOTIDE SEQUENCE</scope>
    <source>
        <strain evidence="2">K2</strain>
    </source>
</reference>
<dbReference type="AlphaFoldDB" id="A0AAD9V439"/>
<comment type="caution">
    <text evidence="2">The sequence shown here is derived from an EMBL/GenBank/DDBJ whole genome shotgun (WGS) entry which is preliminary data.</text>
</comment>
<protein>
    <submittedName>
        <fullName evidence="2">Uncharacterized protein</fullName>
    </submittedName>
</protein>
<feature type="region of interest" description="Disordered" evidence="1">
    <location>
        <begin position="1"/>
        <end position="25"/>
    </location>
</feature>
<name>A0AAD9V439_ACRCE</name>
<dbReference type="EMBL" id="JARQWQ010000036">
    <property type="protein sequence ID" value="KAK2560554.1"/>
    <property type="molecule type" value="Genomic_DNA"/>
</dbReference>
<sequence>MSCSARNTVTSPVTISEESLGSENASLQLKTKSGERFKNGWLAPYIEPNLTKSLKSSEKVELWLRAHFSHPTGQQAIGYKQEHDGQAFQYGERSTASESVLTSLAAMVISTLQDTESSAK</sequence>
<organism evidence="2 3">
    <name type="scientific">Acropora cervicornis</name>
    <name type="common">Staghorn coral</name>
    <dbReference type="NCBI Taxonomy" id="6130"/>
    <lineage>
        <taxon>Eukaryota</taxon>
        <taxon>Metazoa</taxon>
        <taxon>Cnidaria</taxon>
        <taxon>Anthozoa</taxon>
        <taxon>Hexacorallia</taxon>
        <taxon>Scleractinia</taxon>
        <taxon>Astrocoeniina</taxon>
        <taxon>Acroporidae</taxon>
        <taxon>Acropora</taxon>
    </lineage>
</organism>
<accession>A0AAD9V439</accession>
<reference evidence="2" key="2">
    <citation type="journal article" date="2023" name="Science">
        <title>Genomic signatures of disease resistance in endangered staghorn corals.</title>
        <authorList>
            <person name="Vollmer S.V."/>
            <person name="Selwyn J.D."/>
            <person name="Despard B.A."/>
            <person name="Roesel C.L."/>
        </authorList>
    </citation>
    <scope>NUCLEOTIDE SEQUENCE</scope>
    <source>
        <strain evidence="2">K2</strain>
    </source>
</reference>
<proteinExistence type="predicted"/>